<protein>
    <submittedName>
        <fullName evidence="2">Uncharacterized protein</fullName>
    </submittedName>
</protein>
<name>A0AAD9K837_9ANNE</name>
<dbReference type="InterPro" id="IPR025562">
    <property type="entry name" value="Tae4"/>
</dbReference>
<evidence type="ECO:0000256" key="1">
    <source>
        <dbReference type="SAM" id="MobiDB-lite"/>
    </source>
</evidence>
<organism evidence="2 3">
    <name type="scientific">Paralvinella palmiformis</name>
    <dbReference type="NCBI Taxonomy" id="53620"/>
    <lineage>
        <taxon>Eukaryota</taxon>
        <taxon>Metazoa</taxon>
        <taxon>Spiralia</taxon>
        <taxon>Lophotrochozoa</taxon>
        <taxon>Annelida</taxon>
        <taxon>Polychaeta</taxon>
        <taxon>Sedentaria</taxon>
        <taxon>Canalipalpata</taxon>
        <taxon>Terebellida</taxon>
        <taxon>Terebelliformia</taxon>
        <taxon>Alvinellidae</taxon>
        <taxon>Paralvinella</taxon>
    </lineage>
</organism>
<dbReference type="EMBL" id="JAODUP010000039">
    <property type="protein sequence ID" value="KAK2166457.1"/>
    <property type="molecule type" value="Genomic_DNA"/>
</dbReference>
<dbReference type="Proteomes" id="UP001208570">
    <property type="component" value="Unassembled WGS sequence"/>
</dbReference>
<dbReference type="Pfam" id="PF14113">
    <property type="entry name" value="Tae4"/>
    <property type="match status" value="1"/>
</dbReference>
<dbReference type="Gene3D" id="3.90.1720.70">
    <property type="match status" value="1"/>
</dbReference>
<comment type="caution">
    <text evidence="2">The sequence shown here is derived from an EMBL/GenBank/DDBJ whole genome shotgun (WGS) entry which is preliminary data.</text>
</comment>
<gene>
    <name evidence="2" type="ORF">LSH36_39g16059</name>
</gene>
<dbReference type="AlphaFoldDB" id="A0AAD9K837"/>
<feature type="region of interest" description="Disordered" evidence="1">
    <location>
        <begin position="212"/>
        <end position="256"/>
    </location>
</feature>
<reference evidence="2" key="1">
    <citation type="journal article" date="2023" name="Mol. Biol. Evol.">
        <title>Third-Generation Sequencing Reveals the Adaptive Role of the Epigenome in Three Deep-Sea Polychaetes.</title>
        <authorList>
            <person name="Perez M."/>
            <person name="Aroh O."/>
            <person name="Sun Y."/>
            <person name="Lan Y."/>
            <person name="Juniper S.K."/>
            <person name="Young C.R."/>
            <person name="Angers B."/>
            <person name="Qian P.Y."/>
        </authorList>
    </citation>
    <scope>NUCLEOTIDE SEQUENCE</scope>
    <source>
        <strain evidence="2">P08H-3</strain>
    </source>
</reference>
<evidence type="ECO:0000313" key="3">
    <source>
        <dbReference type="Proteomes" id="UP001208570"/>
    </source>
</evidence>
<evidence type="ECO:0000313" key="2">
    <source>
        <dbReference type="EMBL" id="KAK2166457.1"/>
    </source>
</evidence>
<sequence length="256" mass="29089">MLQSSAEMSVPKVELPKFGQMILLYPGYHHHGGKYHNQDLAEMIGGNHTNPIRYLHNTSPLRLSVALNRYGGRHAIGSEPITVEGDVIASFIGRDGQQYIYQNTAFGPFLAGKYGNPLLEKPNKKDPSLLMATFTGKQGIVRLVSYHHDHPGGHIALWDCDHFFQSPDWTSEHHMISVEFWETPDSYCAPKRQEPSLNDILQYYRLIPRHQETPGGLRHNQATSDHSPGGSRRHRLRHGHQVKEHRRRLTADVVKS</sequence>
<accession>A0AAD9K837</accession>
<proteinExistence type="predicted"/>
<keyword evidence="3" id="KW-1185">Reference proteome</keyword>
<feature type="compositionally biased region" description="Basic residues" evidence="1">
    <location>
        <begin position="231"/>
        <end position="248"/>
    </location>
</feature>